<feature type="transmembrane region" description="Helical" evidence="1">
    <location>
        <begin position="284"/>
        <end position="307"/>
    </location>
</feature>
<dbReference type="EMBL" id="SMDR01000001">
    <property type="protein sequence ID" value="TNJ34783.1"/>
    <property type="molecule type" value="Genomic_DNA"/>
</dbReference>
<comment type="caution">
    <text evidence="2">The sequence shown here is derived from an EMBL/GenBank/DDBJ whole genome shotgun (WGS) entry which is preliminary data.</text>
</comment>
<dbReference type="RefSeq" id="WP_139445536.1">
    <property type="nucleotide sequence ID" value="NZ_SMDR01000001.1"/>
</dbReference>
<feature type="transmembrane region" description="Helical" evidence="1">
    <location>
        <begin position="182"/>
        <end position="204"/>
    </location>
</feature>
<organism evidence="2 3">
    <name type="scientific">Arenimonas terrae</name>
    <dbReference type="NCBI Taxonomy" id="2546226"/>
    <lineage>
        <taxon>Bacteria</taxon>
        <taxon>Pseudomonadati</taxon>
        <taxon>Pseudomonadota</taxon>
        <taxon>Gammaproteobacteria</taxon>
        <taxon>Lysobacterales</taxon>
        <taxon>Lysobacteraceae</taxon>
        <taxon>Arenimonas</taxon>
    </lineage>
</organism>
<reference evidence="2 3" key="1">
    <citation type="submission" date="2019-03" db="EMBL/GenBank/DDBJ databases">
        <title>Arenimonas daejeonensis sp. nov., isolated from compost.</title>
        <authorList>
            <person name="Jeon C.O."/>
        </authorList>
    </citation>
    <scope>NUCLEOTIDE SEQUENCE [LARGE SCALE GENOMIC DNA]</scope>
    <source>
        <strain evidence="2 3">R29</strain>
    </source>
</reference>
<dbReference type="PANTHER" id="PTHR30503">
    <property type="entry name" value="INNER MEMBRANE PROTEIN YEDI"/>
    <property type="match status" value="1"/>
</dbReference>
<keyword evidence="1" id="KW-1133">Transmembrane helix</keyword>
<sequence>MASSLLALIDDIATILDDVSVMTKVATKKTAGVLGDDLALNAQQVSGVRPERELPVVWAVAKGSMWNKAILVPGALAISAFEAWLRSRGYDLPIITVLMMVGGAFLCFEGVEKLAHKFLHSKKEDVQHHVELVKAVADEKVDLVAHEKDKIKGAIRTDFILSAEIIVISLGTVASKDFSTQVGVLVAIAAIMTVGVYGLVAGIVKLDDSGLYLSRLPGDGGPRRFKRAFGRGILRAAPWLMKFLSVAGTAAMFLVGGGILVHAIPAIHHVIQGVTPAGGLGTLVSMLGDALVGILTGIVVVLAVTAWQKLRGPAKARTA</sequence>
<gene>
    <name evidence="2" type="ORF">E1B00_03095</name>
</gene>
<evidence type="ECO:0000256" key="1">
    <source>
        <dbReference type="SAM" id="Phobius"/>
    </source>
</evidence>
<evidence type="ECO:0000313" key="2">
    <source>
        <dbReference type="EMBL" id="TNJ34783.1"/>
    </source>
</evidence>
<dbReference type="PIRSF" id="PIRSF016660">
    <property type="entry name" value="YedI"/>
    <property type="match status" value="1"/>
</dbReference>
<dbReference type="OrthoDB" id="9814178at2"/>
<dbReference type="GO" id="GO:0005886">
    <property type="term" value="C:plasma membrane"/>
    <property type="evidence" value="ECO:0007669"/>
    <property type="project" value="TreeGrafter"/>
</dbReference>
<keyword evidence="1" id="KW-0472">Membrane</keyword>
<evidence type="ECO:0000313" key="3">
    <source>
        <dbReference type="Proteomes" id="UP000305760"/>
    </source>
</evidence>
<dbReference type="InterPro" id="IPR008526">
    <property type="entry name" value="YedI"/>
</dbReference>
<dbReference type="Pfam" id="PF05661">
    <property type="entry name" value="DUF808"/>
    <property type="match status" value="1"/>
</dbReference>
<name>A0A5C4RTY0_9GAMM</name>
<keyword evidence="3" id="KW-1185">Reference proteome</keyword>
<keyword evidence="1" id="KW-0812">Transmembrane</keyword>
<dbReference type="AlphaFoldDB" id="A0A5C4RTY0"/>
<feature type="transmembrane region" description="Helical" evidence="1">
    <location>
        <begin position="243"/>
        <end position="264"/>
    </location>
</feature>
<accession>A0A5C4RTY0</accession>
<proteinExistence type="predicted"/>
<dbReference type="PANTHER" id="PTHR30503:SF3">
    <property type="entry name" value="INNER MEMBRANE PROTEIN YEDI"/>
    <property type="match status" value="1"/>
</dbReference>
<protein>
    <submittedName>
        <fullName evidence="2">DUF808 domain-containing protein</fullName>
    </submittedName>
</protein>
<dbReference type="Proteomes" id="UP000305760">
    <property type="component" value="Unassembled WGS sequence"/>
</dbReference>